<dbReference type="InterPro" id="IPR019060">
    <property type="entry name" value="DUF2382"/>
</dbReference>
<dbReference type="PANTHER" id="PTHR38463:SF1">
    <property type="entry name" value="STRESS RESPONSE PROTEIN YSNF"/>
    <property type="match status" value="1"/>
</dbReference>
<comment type="caution">
    <text evidence="3">The sequence shown here is derived from an EMBL/GenBank/DDBJ whole genome shotgun (WGS) entry which is preliminary data.</text>
</comment>
<evidence type="ECO:0000313" key="3">
    <source>
        <dbReference type="EMBL" id="TFI00980.1"/>
    </source>
</evidence>
<sequence>MAAQHTAPGQDPRNPRHAAAAHHEDHASVIRHEERLVIEREQAETGRARLRKYVVTEPVRQEVTLGSEEPDLVRTPITAEERQAFLDGRELPLGEDEVILYRSEPVVQTVRVPYQRVRLVARRVERTEVVEDTLRKERVDIETQDEPRV</sequence>
<evidence type="ECO:0000313" key="4">
    <source>
        <dbReference type="Proteomes" id="UP000298017"/>
    </source>
</evidence>
<gene>
    <name evidence="3" type="ORF">E4P33_07870</name>
</gene>
<dbReference type="EMBL" id="SPNK01000007">
    <property type="protein sequence ID" value="TFI00980.1"/>
    <property type="molecule type" value="Genomic_DNA"/>
</dbReference>
<organism evidence="3 4">
    <name type="scientific">Kocuria rhizophila</name>
    <dbReference type="NCBI Taxonomy" id="72000"/>
    <lineage>
        <taxon>Bacteria</taxon>
        <taxon>Bacillati</taxon>
        <taxon>Actinomycetota</taxon>
        <taxon>Actinomycetes</taxon>
        <taxon>Micrococcales</taxon>
        <taxon>Micrococcaceae</taxon>
        <taxon>Kocuria</taxon>
    </lineage>
</organism>
<dbReference type="InterPro" id="IPR052967">
    <property type="entry name" value="Stress_Response_Assoc"/>
</dbReference>
<evidence type="ECO:0000256" key="1">
    <source>
        <dbReference type="SAM" id="MobiDB-lite"/>
    </source>
</evidence>
<dbReference type="PANTHER" id="PTHR38463">
    <property type="entry name" value="STRESS RESPONSE PROTEIN YSNF"/>
    <property type="match status" value="1"/>
</dbReference>
<accession>A0AAX2SAT7</accession>
<reference evidence="3 4" key="1">
    <citation type="submission" date="2019-03" db="EMBL/GenBank/DDBJ databases">
        <title>Genome Sequencing and Assembly of Various Microbes Isolated from Alder Root Nodule.</title>
        <authorList>
            <person name="Swanson E."/>
            <person name="Sevigny J.L."/>
            <person name="Pesce C."/>
            <person name="Davis I."/>
            <person name="Kleiner V."/>
            <person name="Tisa L."/>
        </authorList>
    </citation>
    <scope>NUCLEOTIDE SEQUENCE [LARGE SCALE GENOMIC DNA]</scope>
    <source>
        <strain evidence="3 4">4R-31</strain>
    </source>
</reference>
<protein>
    <submittedName>
        <fullName evidence="3">DUF2382 domain-containing protein</fullName>
    </submittedName>
</protein>
<dbReference type="AlphaFoldDB" id="A0AAX2SAT7"/>
<feature type="compositionally biased region" description="Basic and acidic residues" evidence="1">
    <location>
        <begin position="21"/>
        <end position="32"/>
    </location>
</feature>
<feature type="region of interest" description="Disordered" evidence="1">
    <location>
        <begin position="1"/>
        <end position="32"/>
    </location>
</feature>
<keyword evidence="4" id="KW-1185">Reference proteome</keyword>
<dbReference type="Pfam" id="PF09557">
    <property type="entry name" value="DUF2382"/>
    <property type="match status" value="1"/>
</dbReference>
<name>A0AAX2SAT7_KOCRH</name>
<proteinExistence type="predicted"/>
<evidence type="ECO:0000259" key="2">
    <source>
        <dbReference type="Pfam" id="PF09557"/>
    </source>
</evidence>
<dbReference type="RefSeq" id="WP_019311079.1">
    <property type="nucleotide sequence ID" value="NZ_CABMOG010000006.1"/>
</dbReference>
<feature type="domain" description="DUF2382" evidence="2">
    <location>
        <begin position="31"/>
        <end position="141"/>
    </location>
</feature>
<dbReference type="Proteomes" id="UP000298017">
    <property type="component" value="Unassembled WGS sequence"/>
</dbReference>